<accession>A0A1C7LXW3</accession>
<name>A0A1C7LXW3_GRIFR</name>
<protein>
    <submittedName>
        <fullName evidence="1">Uncharacterized protein</fullName>
    </submittedName>
</protein>
<reference evidence="1 2" key="1">
    <citation type="submission" date="2016-03" db="EMBL/GenBank/DDBJ databases">
        <title>Whole genome sequencing of Grifola frondosa 9006-11.</title>
        <authorList>
            <person name="Min B."/>
            <person name="Park H."/>
            <person name="Kim J.-G."/>
            <person name="Cho H."/>
            <person name="Oh Y.-L."/>
            <person name="Kong W.-S."/>
            <person name="Choi I.-G."/>
        </authorList>
    </citation>
    <scope>NUCLEOTIDE SEQUENCE [LARGE SCALE GENOMIC DNA]</scope>
    <source>
        <strain evidence="1 2">9006-11</strain>
    </source>
</reference>
<organism evidence="1 2">
    <name type="scientific">Grifola frondosa</name>
    <name type="common">Maitake</name>
    <name type="synonym">Polyporus frondosus</name>
    <dbReference type="NCBI Taxonomy" id="5627"/>
    <lineage>
        <taxon>Eukaryota</taxon>
        <taxon>Fungi</taxon>
        <taxon>Dikarya</taxon>
        <taxon>Basidiomycota</taxon>
        <taxon>Agaricomycotina</taxon>
        <taxon>Agaricomycetes</taxon>
        <taxon>Polyporales</taxon>
        <taxon>Grifolaceae</taxon>
        <taxon>Grifola</taxon>
    </lineage>
</organism>
<sequence length="399" mass="45292">MGQTRDTLCRISGFPHFDKLSDVVDTTDDWIDEIEWSDDEDPEHLDVYALDKWFNQYTEEDEQDSKIFAYIAPFDENDEELHTTYSTTFETLSALSRKVCAVPNLTPEMSHWRPPGSSQRYKSTTTGQIYSIGLSYDVPCLLVHASALRILALAAPHLTIGRLWMLDHIVRNQYAYPYNTIDKMWSPSQVLKLNWEEDDPKYGDWVREVVRRGTTTAEDMKEMMFGRGHLYMLVRPDVFPVAQAFVLSRQSGLAQLAREVSEHIAADPPAPNTLPGLPLDILLLLSSRLPLSSIVTLCTSCGSLLCALGPHLDAAVHASMKLHEPWHLPPPAGMFPEGHDQKWFEEQSAAAAQDELQPFPWLAYARACRESASMKNRRRLWNVSIELERMAVEFGILGK</sequence>
<evidence type="ECO:0000313" key="1">
    <source>
        <dbReference type="EMBL" id="OBZ69555.1"/>
    </source>
</evidence>
<proteinExistence type="predicted"/>
<evidence type="ECO:0000313" key="2">
    <source>
        <dbReference type="Proteomes" id="UP000092993"/>
    </source>
</evidence>
<dbReference type="EMBL" id="LUGG01000015">
    <property type="protein sequence ID" value="OBZ69555.1"/>
    <property type="molecule type" value="Genomic_DNA"/>
</dbReference>
<comment type="caution">
    <text evidence="1">The sequence shown here is derived from an EMBL/GenBank/DDBJ whole genome shotgun (WGS) entry which is preliminary data.</text>
</comment>
<dbReference type="AlphaFoldDB" id="A0A1C7LXW3"/>
<keyword evidence="2" id="KW-1185">Reference proteome</keyword>
<gene>
    <name evidence="1" type="ORF">A0H81_10510</name>
</gene>
<dbReference type="OrthoDB" id="3055280at2759"/>
<dbReference type="Proteomes" id="UP000092993">
    <property type="component" value="Unassembled WGS sequence"/>
</dbReference>